<accession>I4APF6</accession>
<name>I4APF6_BERLS</name>
<keyword evidence="1" id="KW-0812">Transmembrane</keyword>
<evidence type="ECO:0000313" key="2">
    <source>
        <dbReference type="EMBL" id="AFM05841.1"/>
    </source>
</evidence>
<keyword evidence="1" id="KW-1133">Transmembrane helix</keyword>
<gene>
    <name evidence="2" type="ordered locus">Fleli_3521</name>
</gene>
<keyword evidence="1" id="KW-0472">Membrane</keyword>
<dbReference type="HOGENOM" id="CLU_1584044_0_0_10"/>
<organism evidence="2 3">
    <name type="scientific">Bernardetia litoralis (strain ATCC 23117 / DSM 6794 / NBRC 15988 / NCIMB 1366 / Fx l1 / Sio-4)</name>
    <name type="common">Flexibacter litoralis</name>
    <dbReference type="NCBI Taxonomy" id="880071"/>
    <lineage>
        <taxon>Bacteria</taxon>
        <taxon>Pseudomonadati</taxon>
        <taxon>Bacteroidota</taxon>
        <taxon>Cytophagia</taxon>
        <taxon>Cytophagales</taxon>
        <taxon>Bernardetiaceae</taxon>
        <taxon>Bernardetia</taxon>
    </lineage>
</organism>
<dbReference type="AlphaFoldDB" id="I4APF6"/>
<feature type="transmembrane region" description="Helical" evidence="1">
    <location>
        <begin position="6"/>
        <end position="24"/>
    </location>
</feature>
<dbReference type="Proteomes" id="UP000006054">
    <property type="component" value="Chromosome"/>
</dbReference>
<evidence type="ECO:0000256" key="1">
    <source>
        <dbReference type="SAM" id="Phobius"/>
    </source>
</evidence>
<proteinExistence type="predicted"/>
<keyword evidence="3" id="KW-1185">Reference proteome</keyword>
<dbReference type="RefSeq" id="WP_014799266.1">
    <property type="nucleotide sequence ID" value="NC_018018.1"/>
</dbReference>
<evidence type="ECO:0000313" key="3">
    <source>
        <dbReference type="Proteomes" id="UP000006054"/>
    </source>
</evidence>
<dbReference type="EMBL" id="CP003345">
    <property type="protein sequence ID" value="AFM05841.1"/>
    <property type="molecule type" value="Genomic_DNA"/>
</dbReference>
<sequence precursor="true">MLSKNFIFTALFFGIILFCISCLGSEKKIEYKQLYTILPTDSSNFNISLDGIETIKTPTFDLDGKWKLIGDTTHKTEPLYLTFEGRKIYSTLDFDSFAKKEQKEDYQVFAIYDKCIDEGGIYNKKGNFLVIGSGDKKLICYQVTSYKATKITLYDVAKGDELKFEKIE</sequence>
<dbReference type="KEGG" id="fli:Fleli_3521"/>
<protein>
    <submittedName>
        <fullName evidence="2">Uncharacterized protein</fullName>
    </submittedName>
</protein>
<reference evidence="3" key="1">
    <citation type="submission" date="2012-06" db="EMBL/GenBank/DDBJ databases">
        <title>The complete genome of Flexibacter litoralis DSM 6794.</title>
        <authorList>
            <person name="Lucas S."/>
            <person name="Copeland A."/>
            <person name="Lapidus A."/>
            <person name="Glavina del Rio T."/>
            <person name="Dalin E."/>
            <person name="Tice H."/>
            <person name="Bruce D."/>
            <person name="Goodwin L."/>
            <person name="Pitluck S."/>
            <person name="Peters L."/>
            <person name="Ovchinnikova G."/>
            <person name="Lu M."/>
            <person name="Kyrpides N."/>
            <person name="Mavromatis K."/>
            <person name="Ivanova N."/>
            <person name="Brettin T."/>
            <person name="Detter J.C."/>
            <person name="Han C."/>
            <person name="Larimer F."/>
            <person name="Land M."/>
            <person name="Hauser L."/>
            <person name="Markowitz V."/>
            <person name="Cheng J.-F."/>
            <person name="Hugenholtz P."/>
            <person name="Woyke T."/>
            <person name="Wu D."/>
            <person name="Spring S."/>
            <person name="Lang E."/>
            <person name="Kopitz M."/>
            <person name="Brambilla E."/>
            <person name="Klenk H.-P."/>
            <person name="Eisen J.A."/>
        </authorList>
    </citation>
    <scope>NUCLEOTIDE SEQUENCE [LARGE SCALE GENOMIC DNA]</scope>
    <source>
        <strain evidence="3">ATCC 23117 / DSM 6794 / NBRC 15988 / NCIMB 1366 / Sio-4</strain>
    </source>
</reference>